<comment type="caution">
    <text evidence="8">The sequence shown here is derived from an EMBL/GenBank/DDBJ whole genome shotgun (WGS) entry which is preliminary data.</text>
</comment>
<evidence type="ECO:0000256" key="6">
    <source>
        <dbReference type="ARBA" id="ARBA00040136"/>
    </source>
</evidence>
<dbReference type="PANTHER" id="PTHR11380:SF5">
    <property type="entry name" value="TRANSCRIPTION INITIATION FACTOR TFIID SUBUNIT 13"/>
    <property type="match status" value="1"/>
</dbReference>
<dbReference type="EMBL" id="CAJZBQ010000014">
    <property type="protein sequence ID" value="CAG9315679.1"/>
    <property type="molecule type" value="Genomic_DNA"/>
</dbReference>
<organism evidence="8 9">
    <name type="scientific">Blepharisma stoltei</name>
    <dbReference type="NCBI Taxonomy" id="1481888"/>
    <lineage>
        <taxon>Eukaryota</taxon>
        <taxon>Sar</taxon>
        <taxon>Alveolata</taxon>
        <taxon>Ciliophora</taxon>
        <taxon>Postciliodesmatophora</taxon>
        <taxon>Heterotrichea</taxon>
        <taxon>Heterotrichida</taxon>
        <taxon>Blepharismidae</taxon>
        <taxon>Blepharisma</taxon>
    </lineage>
</organism>
<dbReference type="PANTHER" id="PTHR11380">
    <property type="entry name" value="TRANSCRIPTION INITIATION FACTOR TFIID/SUPT3-RELATED"/>
    <property type="match status" value="1"/>
</dbReference>
<keyword evidence="9" id="KW-1185">Reference proteome</keyword>
<dbReference type="Proteomes" id="UP001162131">
    <property type="component" value="Unassembled WGS sequence"/>
</dbReference>
<dbReference type="Gene3D" id="1.10.20.10">
    <property type="entry name" value="Histone, subunit A"/>
    <property type="match status" value="1"/>
</dbReference>
<dbReference type="InterPro" id="IPR009072">
    <property type="entry name" value="Histone-fold"/>
</dbReference>
<dbReference type="Pfam" id="PF02269">
    <property type="entry name" value="TFIID-18kDa"/>
    <property type="match status" value="1"/>
</dbReference>
<comment type="subcellular location">
    <subcellularLocation>
        <location evidence="1">Nucleus</location>
    </subcellularLocation>
</comment>
<evidence type="ECO:0000256" key="5">
    <source>
        <dbReference type="ARBA" id="ARBA00038392"/>
    </source>
</evidence>
<dbReference type="GO" id="GO:0046982">
    <property type="term" value="F:protein heterodimerization activity"/>
    <property type="evidence" value="ECO:0007669"/>
    <property type="project" value="InterPro"/>
</dbReference>
<keyword evidence="3" id="KW-0804">Transcription</keyword>
<evidence type="ECO:0000313" key="9">
    <source>
        <dbReference type="Proteomes" id="UP001162131"/>
    </source>
</evidence>
<dbReference type="AlphaFoldDB" id="A0AAU9IJJ9"/>
<gene>
    <name evidence="8" type="ORF">BSTOLATCC_MIC14429</name>
</gene>
<reference evidence="8" key="1">
    <citation type="submission" date="2021-09" db="EMBL/GenBank/DDBJ databases">
        <authorList>
            <consortium name="AG Swart"/>
            <person name="Singh M."/>
            <person name="Singh A."/>
            <person name="Seah K."/>
            <person name="Emmerich C."/>
        </authorList>
    </citation>
    <scope>NUCLEOTIDE SEQUENCE</scope>
    <source>
        <strain evidence="8">ATCC30299</strain>
    </source>
</reference>
<dbReference type="InterPro" id="IPR003195">
    <property type="entry name" value="TFIID_TAF13"/>
</dbReference>
<keyword evidence="4" id="KW-0539">Nucleus</keyword>
<keyword evidence="2" id="KW-0805">Transcription regulation</keyword>
<evidence type="ECO:0000256" key="7">
    <source>
        <dbReference type="SAM" id="MobiDB-lite"/>
    </source>
</evidence>
<protein>
    <recommendedName>
        <fullName evidence="6">Transcription initiation factor TFIID subunit 13</fullName>
    </recommendedName>
</protein>
<name>A0AAU9IJJ9_9CILI</name>
<evidence type="ECO:0000313" key="8">
    <source>
        <dbReference type="EMBL" id="CAG9315679.1"/>
    </source>
</evidence>
<sequence>MVDNLLSVSTVTTQSPPTLVCPQPQRPESKYLFTKEISCLAFGFGDEPNPNQDTVHLLECYMIEYVRDLLSKASNRAQRRGGKLELNDIMHYLRDHPKQYNRVKMIMKHKKATETTSKLWEEEEPGKKKKKL</sequence>
<dbReference type="GO" id="GO:0006366">
    <property type="term" value="P:transcription by RNA polymerase II"/>
    <property type="evidence" value="ECO:0007669"/>
    <property type="project" value="InterPro"/>
</dbReference>
<evidence type="ECO:0000256" key="4">
    <source>
        <dbReference type="ARBA" id="ARBA00023242"/>
    </source>
</evidence>
<dbReference type="CDD" id="cd07978">
    <property type="entry name" value="HFD_TAF13"/>
    <property type="match status" value="1"/>
</dbReference>
<accession>A0AAU9IJJ9</accession>
<feature type="region of interest" description="Disordered" evidence="7">
    <location>
        <begin position="111"/>
        <end position="132"/>
    </location>
</feature>
<comment type="similarity">
    <text evidence="5">Belongs to the TAF13 family.</text>
</comment>
<dbReference type="SUPFAM" id="SSF47113">
    <property type="entry name" value="Histone-fold"/>
    <property type="match status" value="1"/>
</dbReference>
<proteinExistence type="inferred from homology"/>
<evidence type="ECO:0000256" key="1">
    <source>
        <dbReference type="ARBA" id="ARBA00004123"/>
    </source>
</evidence>
<evidence type="ECO:0000256" key="3">
    <source>
        <dbReference type="ARBA" id="ARBA00023163"/>
    </source>
</evidence>
<dbReference type="GO" id="GO:0005634">
    <property type="term" value="C:nucleus"/>
    <property type="evidence" value="ECO:0007669"/>
    <property type="project" value="UniProtKB-SubCell"/>
</dbReference>
<evidence type="ECO:0000256" key="2">
    <source>
        <dbReference type="ARBA" id="ARBA00023015"/>
    </source>
</evidence>